<evidence type="ECO:0000256" key="2">
    <source>
        <dbReference type="ARBA" id="ARBA00012438"/>
    </source>
</evidence>
<dbReference type="InterPro" id="IPR005467">
    <property type="entry name" value="His_kinase_dom"/>
</dbReference>
<dbReference type="PRINTS" id="PR00344">
    <property type="entry name" value="BCTRLSENSOR"/>
</dbReference>
<dbReference type="InterPro" id="IPR003661">
    <property type="entry name" value="HisK_dim/P_dom"/>
</dbReference>
<dbReference type="SMART" id="SM00387">
    <property type="entry name" value="HATPase_c"/>
    <property type="match status" value="1"/>
</dbReference>
<evidence type="ECO:0000259" key="7">
    <source>
        <dbReference type="PROSITE" id="PS50113"/>
    </source>
</evidence>
<evidence type="ECO:0000256" key="4">
    <source>
        <dbReference type="SAM" id="Coils"/>
    </source>
</evidence>
<comment type="catalytic activity">
    <reaction evidence="1">
        <text>ATP + protein L-histidine = ADP + protein N-phospho-L-histidine.</text>
        <dbReference type="EC" id="2.7.13.3"/>
    </reaction>
</comment>
<keyword evidence="3" id="KW-0597">Phosphoprotein</keyword>
<dbReference type="InterPro" id="IPR003018">
    <property type="entry name" value="GAF"/>
</dbReference>
<dbReference type="PROSITE" id="PS50109">
    <property type="entry name" value="HIS_KIN"/>
    <property type="match status" value="1"/>
</dbReference>
<evidence type="ECO:0000256" key="1">
    <source>
        <dbReference type="ARBA" id="ARBA00000085"/>
    </source>
</evidence>
<dbReference type="InterPro" id="IPR035965">
    <property type="entry name" value="PAS-like_dom_sf"/>
</dbReference>
<dbReference type="SUPFAM" id="SSF55785">
    <property type="entry name" value="PYP-like sensor domain (PAS domain)"/>
    <property type="match status" value="1"/>
</dbReference>
<feature type="domain" description="Histidine kinase" evidence="5">
    <location>
        <begin position="493"/>
        <end position="710"/>
    </location>
</feature>
<feature type="domain" description="PAC" evidence="7">
    <location>
        <begin position="234"/>
        <end position="286"/>
    </location>
</feature>
<evidence type="ECO:0000259" key="5">
    <source>
        <dbReference type="PROSITE" id="PS50109"/>
    </source>
</evidence>
<dbReference type="PANTHER" id="PTHR43547">
    <property type="entry name" value="TWO-COMPONENT HISTIDINE KINASE"/>
    <property type="match status" value="1"/>
</dbReference>
<proteinExistence type="predicted"/>
<dbReference type="InterPro" id="IPR004358">
    <property type="entry name" value="Sig_transdc_His_kin-like_C"/>
</dbReference>
<evidence type="ECO:0000313" key="9">
    <source>
        <dbReference type="Proteomes" id="UP000662747"/>
    </source>
</evidence>
<feature type="coiled-coil region" evidence="4">
    <location>
        <begin position="144"/>
        <end position="171"/>
    </location>
</feature>
<dbReference type="SMART" id="SM00091">
    <property type="entry name" value="PAS"/>
    <property type="match status" value="1"/>
</dbReference>
<dbReference type="CDD" id="cd00130">
    <property type="entry name" value="PAS"/>
    <property type="match status" value="1"/>
</dbReference>
<dbReference type="InterPro" id="IPR013655">
    <property type="entry name" value="PAS_fold_3"/>
</dbReference>
<dbReference type="InterPro" id="IPR036890">
    <property type="entry name" value="HATPase_C_sf"/>
</dbReference>
<dbReference type="Pfam" id="PF13185">
    <property type="entry name" value="GAF_2"/>
    <property type="match status" value="1"/>
</dbReference>
<dbReference type="SMART" id="SM00388">
    <property type="entry name" value="HisKA"/>
    <property type="match status" value="1"/>
</dbReference>
<dbReference type="CDD" id="cd00082">
    <property type="entry name" value="HisKA"/>
    <property type="match status" value="1"/>
</dbReference>
<dbReference type="Pfam" id="PF02518">
    <property type="entry name" value="HATPase_c"/>
    <property type="match status" value="1"/>
</dbReference>
<dbReference type="Gene3D" id="3.30.450.20">
    <property type="entry name" value="PAS domain"/>
    <property type="match status" value="1"/>
</dbReference>
<evidence type="ECO:0000313" key="8">
    <source>
        <dbReference type="EMBL" id="QSQ20344.1"/>
    </source>
</evidence>
<dbReference type="InterPro" id="IPR001610">
    <property type="entry name" value="PAC"/>
</dbReference>
<keyword evidence="9" id="KW-1185">Reference proteome</keyword>
<dbReference type="RefSeq" id="WP_206721924.1">
    <property type="nucleotide sequence ID" value="NZ_CP071090.1"/>
</dbReference>
<dbReference type="InterPro" id="IPR003594">
    <property type="entry name" value="HATPase_dom"/>
</dbReference>
<dbReference type="EC" id="2.7.13.3" evidence="2"/>
<dbReference type="Pfam" id="PF00512">
    <property type="entry name" value="HisKA"/>
    <property type="match status" value="1"/>
</dbReference>
<evidence type="ECO:0000256" key="3">
    <source>
        <dbReference type="ARBA" id="ARBA00022553"/>
    </source>
</evidence>
<organism evidence="8 9">
    <name type="scientific">Pyxidicoccus parkwayensis</name>
    <dbReference type="NCBI Taxonomy" id="2813578"/>
    <lineage>
        <taxon>Bacteria</taxon>
        <taxon>Pseudomonadati</taxon>
        <taxon>Myxococcota</taxon>
        <taxon>Myxococcia</taxon>
        <taxon>Myxococcales</taxon>
        <taxon>Cystobacterineae</taxon>
        <taxon>Myxococcaceae</taxon>
        <taxon>Pyxidicoccus</taxon>
    </lineage>
</organism>
<sequence>MPQEPTEQEVGARSLFAAPTLEEALFLMAETARGLTRAHQATATLAPNATRPHGAVATSLSKTYQAWGGYSVPLPAPRADKARLRLEPCGEDYGASSRGWLSVTLPGGVGSIQVFDPESGRDFTEEDGVALDSLVDLAGMVLETVRLREENAALRRKLRQSEERFHALVRASRQVVWTADARGAITQVSTTWGDFTGQNHEQYSGWGWMSAIHPEDQARVADVVRRTTRVGGLYECEYRLRRRDGSYFPTLARGVAVLNDDGTAREWVGVNTDLTSARPAEGELERLLREEQAARTLAEAAEQRAAFLSEASRVLTSSSLDPKATLDALAWLTVPTMADWCFVDLLDDAGVAHRRSVAHAEASQEALAREVRGYPPGATGSNHPTTRVVRRAESVLVDDISEAWLRRVSVSQRHYEVMKEVGFHCIMSVPLLARGRSLGALTFLAVRPSRRYTQADLVTAQDLARRAALLLDNAILYREARKSVLLRDEFLSIASHELKTPLTPLQLRLQSLRRETQKGSPTLPTATVSSQLDVVQRQVTKLSALVNGLLDVSRISSGRLTLDREPMDLAEVARDVISRFSVTANQAGCPVTLDARDDMRGSWDRLRVDQVVTNLLTNALKYGAGKPVHVSLSGDEAHVRIVVEDSGIGIAPEHLSRIFERFGRAVSERHYGGLGLGLYITRQIVESHGGEVHVHSTPGQGSRFEVVLPR</sequence>
<dbReference type="SMART" id="SM00086">
    <property type="entry name" value="PAC"/>
    <property type="match status" value="1"/>
</dbReference>
<dbReference type="SUPFAM" id="SSF47384">
    <property type="entry name" value="Homodimeric domain of signal transducing histidine kinase"/>
    <property type="match status" value="1"/>
</dbReference>
<feature type="domain" description="PAS" evidence="6">
    <location>
        <begin position="161"/>
        <end position="231"/>
    </location>
</feature>
<dbReference type="PROSITE" id="PS50112">
    <property type="entry name" value="PAS"/>
    <property type="match status" value="1"/>
</dbReference>
<dbReference type="Pfam" id="PF08447">
    <property type="entry name" value="PAS_3"/>
    <property type="match status" value="1"/>
</dbReference>
<protein>
    <recommendedName>
        <fullName evidence="2">histidine kinase</fullName>
        <ecNumber evidence="2">2.7.13.3</ecNumber>
    </recommendedName>
</protein>
<name>A0ABX7NSE4_9BACT</name>
<dbReference type="NCBIfam" id="TIGR00229">
    <property type="entry name" value="sensory_box"/>
    <property type="match status" value="1"/>
</dbReference>
<gene>
    <name evidence="8" type="ORF">JY651_34530</name>
</gene>
<dbReference type="EMBL" id="CP071090">
    <property type="protein sequence ID" value="QSQ20344.1"/>
    <property type="molecule type" value="Genomic_DNA"/>
</dbReference>
<dbReference type="InterPro" id="IPR000700">
    <property type="entry name" value="PAS-assoc_C"/>
</dbReference>
<dbReference type="Proteomes" id="UP000662747">
    <property type="component" value="Chromosome"/>
</dbReference>
<dbReference type="Gene3D" id="3.30.565.10">
    <property type="entry name" value="Histidine kinase-like ATPase, C-terminal domain"/>
    <property type="match status" value="1"/>
</dbReference>
<dbReference type="Gene3D" id="1.10.287.130">
    <property type="match status" value="1"/>
</dbReference>
<keyword evidence="4" id="KW-0175">Coiled coil</keyword>
<dbReference type="SUPFAM" id="SSF55781">
    <property type="entry name" value="GAF domain-like"/>
    <property type="match status" value="1"/>
</dbReference>
<accession>A0ABX7NSE4</accession>
<dbReference type="PANTHER" id="PTHR43547:SF2">
    <property type="entry name" value="HYBRID SIGNAL TRANSDUCTION HISTIDINE KINASE C"/>
    <property type="match status" value="1"/>
</dbReference>
<reference evidence="8 9" key="1">
    <citation type="submission" date="2021-02" db="EMBL/GenBank/DDBJ databases">
        <title>De Novo genome assembly of isolated myxobacteria.</title>
        <authorList>
            <person name="Stevens D.C."/>
        </authorList>
    </citation>
    <scope>NUCLEOTIDE SEQUENCE [LARGE SCALE GENOMIC DNA]</scope>
    <source>
        <strain evidence="9">SCPEA02</strain>
    </source>
</reference>
<dbReference type="SUPFAM" id="SSF55874">
    <property type="entry name" value="ATPase domain of HSP90 chaperone/DNA topoisomerase II/histidine kinase"/>
    <property type="match status" value="1"/>
</dbReference>
<dbReference type="Gene3D" id="3.30.450.40">
    <property type="match status" value="1"/>
</dbReference>
<dbReference type="InterPro" id="IPR029016">
    <property type="entry name" value="GAF-like_dom_sf"/>
</dbReference>
<dbReference type="InterPro" id="IPR000014">
    <property type="entry name" value="PAS"/>
</dbReference>
<evidence type="ECO:0000259" key="6">
    <source>
        <dbReference type="PROSITE" id="PS50112"/>
    </source>
</evidence>
<dbReference type="PROSITE" id="PS50113">
    <property type="entry name" value="PAC"/>
    <property type="match status" value="1"/>
</dbReference>
<dbReference type="InterPro" id="IPR036097">
    <property type="entry name" value="HisK_dim/P_sf"/>
</dbReference>
<dbReference type="CDD" id="cd00075">
    <property type="entry name" value="HATPase"/>
    <property type="match status" value="1"/>
</dbReference>